<evidence type="ECO:0000256" key="6">
    <source>
        <dbReference type="ARBA" id="ARBA00022596"/>
    </source>
</evidence>
<dbReference type="EMBL" id="UHIA01000004">
    <property type="protein sequence ID" value="SUO98639.1"/>
    <property type="molecule type" value="Genomic_DNA"/>
</dbReference>
<dbReference type="InterPro" id="IPR051224">
    <property type="entry name" value="NiCoT_RcnA"/>
</dbReference>
<evidence type="ECO:0000256" key="1">
    <source>
        <dbReference type="ARBA" id="ARBA00002510"/>
    </source>
</evidence>
<evidence type="ECO:0000256" key="11">
    <source>
        <dbReference type="ARBA" id="ARBA00023136"/>
    </source>
</evidence>
<evidence type="ECO:0000256" key="12">
    <source>
        <dbReference type="ARBA" id="ARBA00023285"/>
    </source>
</evidence>
<keyword evidence="4 13" id="KW-0813">Transport</keyword>
<proteinExistence type="inferred from homology"/>
<protein>
    <recommendedName>
        <fullName evidence="13">Nickel/cobalt efflux system</fullName>
    </recommendedName>
</protein>
<gene>
    <name evidence="14" type="ORF">NCTC10717_02395</name>
</gene>
<feature type="transmembrane region" description="Helical" evidence="13">
    <location>
        <begin position="65"/>
        <end position="84"/>
    </location>
</feature>
<evidence type="ECO:0000256" key="3">
    <source>
        <dbReference type="ARBA" id="ARBA00022426"/>
    </source>
</evidence>
<dbReference type="PANTHER" id="PTHR40659:SF1">
    <property type="entry name" value="NICKEL_COBALT EFFLUX SYSTEM RCNA"/>
    <property type="match status" value="1"/>
</dbReference>
<keyword evidence="8 13" id="KW-1133">Transmembrane helix</keyword>
<feature type="transmembrane region" description="Helical" evidence="13">
    <location>
        <begin position="196"/>
        <end position="218"/>
    </location>
</feature>
<dbReference type="RefSeq" id="WP_115219434.1">
    <property type="nucleotide sequence ID" value="NZ_UHIA01000004.1"/>
</dbReference>
<reference evidence="14 15" key="1">
    <citation type="submission" date="2018-06" db="EMBL/GenBank/DDBJ databases">
        <authorList>
            <consortium name="Pathogen Informatics"/>
            <person name="Doyle S."/>
        </authorList>
    </citation>
    <scope>NUCLEOTIDE SEQUENCE [LARGE SCALE GENOMIC DNA]</scope>
    <source>
        <strain evidence="14 15">NCTC10717</strain>
    </source>
</reference>
<feature type="transmembrane region" description="Helical" evidence="13">
    <location>
        <begin position="140"/>
        <end position="161"/>
    </location>
</feature>
<sequence length="302" mass="33059">MSINKQLKWFLLMIVLFLALWLFQEELRALWQGIVFDIQRWQNNYRREMTMLMRQMRGGAQWQTWWLLVSLGFVYGILHAAGPGHGKAVITTFLLTQPSGYKNALWLAVGGAVLQGISAVLWVAVTVGALQWLIRDAMSQIIWAERLSYALIIAAGIYMLAKAVRQYRGGRHHAEHHHAHEHCGCGHHHAPQAQTAFWASLLAIGARPCSGSILALAVAAAWQLWAVGIAMTFAISAGTAITVLSLALLTIYGREQAAKRLTLSAAAAQKGLLMLAAIGAFLLIGLGLILLFSAQPLPVLGL</sequence>
<dbReference type="GO" id="GO:0015099">
    <property type="term" value="F:nickel cation transmembrane transporter activity"/>
    <property type="evidence" value="ECO:0007669"/>
    <property type="project" value="UniProtKB-UniRule"/>
</dbReference>
<dbReference type="Pfam" id="PF03824">
    <property type="entry name" value="NicO"/>
    <property type="match status" value="1"/>
</dbReference>
<evidence type="ECO:0000256" key="4">
    <source>
        <dbReference type="ARBA" id="ARBA00022448"/>
    </source>
</evidence>
<dbReference type="GO" id="GO:0006824">
    <property type="term" value="P:cobalt ion transport"/>
    <property type="evidence" value="ECO:0007669"/>
    <property type="project" value="UniProtKB-KW"/>
</dbReference>
<dbReference type="GO" id="GO:0046583">
    <property type="term" value="F:monoatomic cation efflux transmembrane transporter activity"/>
    <property type="evidence" value="ECO:0007669"/>
    <property type="project" value="TreeGrafter"/>
</dbReference>
<evidence type="ECO:0000256" key="8">
    <source>
        <dbReference type="ARBA" id="ARBA00022989"/>
    </source>
</evidence>
<feature type="transmembrane region" description="Helical" evidence="13">
    <location>
        <begin position="272"/>
        <end position="294"/>
    </location>
</feature>
<dbReference type="PANTHER" id="PTHR40659">
    <property type="entry name" value="NICKEL/COBALT EFFLUX SYSTEM RCNA"/>
    <property type="match status" value="1"/>
</dbReference>
<evidence type="ECO:0000256" key="10">
    <source>
        <dbReference type="ARBA" id="ARBA00023112"/>
    </source>
</evidence>
<keyword evidence="7 13" id="KW-0812">Transmembrane</keyword>
<dbReference type="AlphaFoldDB" id="A0A380N1H7"/>
<dbReference type="GO" id="GO:0010045">
    <property type="term" value="P:response to nickel cation"/>
    <property type="evidence" value="ECO:0007669"/>
    <property type="project" value="TreeGrafter"/>
</dbReference>
<keyword evidence="3" id="KW-0171">Cobalt transport</keyword>
<keyword evidence="5" id="KW-1003">Cell membrane</keyword>
<keyword evidence="10" id="KW-0921">Nickel transport</keyword>
<comment type="function">
    <text evidence="1">Efflux system for nickel and cobalt.</text>
</comment>
<keyword evidence="15" id="KW-1185">Reference proteome</keyword>
<dbReference type="GO" id="GO:0032025">
    <property type="term" value="P:response to cobalt ion"/>
    <property type="evidence" value="ECO:0007669"/>
    <property type="project" value="TreeGrafter"/>
</dbReference>
<dbReference type="GO" id="GO:0005886">
    <property type="term" value="C:plasma membrane"/>
    <property type="evidence" value="ECO:0007669"/>
    <property type="project" value="UniProtKB-SubCell"/>
</dbReference>
<accession>A0A380N1H7</accession>
<feature type="transmembrane region" description="Helical" evidence="13">
    <location>
        <begin position="224"/>
        <end position="251"/>
    </location>
</feature>
<name>A0A380N1H7_9GAMM</name>
<evidence type="ECO:0000256" key="2">
    <source>
        <dbReference type="ARBA" id="ARBA00004651"/>
    </source>
</evidence>
<feature type="transmembrane region" description="Helical" evidence="13">
    <location>
        <begin position="105"/>
        <end position="134"/>
    </location>
</feature>
<comment type="subcellular location">
    <subcellularLocation>
        <location evidence="2 13">Cell membrane</location>
        <topology evidence="2 13">Multi-pass membrane protein</topology>
    </subcellularLocation>
</comment>
<evidence type="ECO:0000256" key="5">
    <source>
        <dbReference type="ARBA" id="ARBA00022475"/>
    </source>
</evidence>
<evidence type="ECO:0000313" key="14">
    <source>
        <dbReference type="EMBL" id="SUO98639.1"/>
    </source>
</evidence>
<feature type="transmembrane region" description="Helical" evidence="13">
    <location>
        <begin position="7"/>
        <end position="23"/>
    </location>
</feature>
<evidence type="ECO:0000256" key="13">
    <source>
        <dbReference type="RuleBase" id="RU362101"/>
    </source>
</evidence>
<keyword evidence="11 13" id="KW-0472">Membrane</keyword>
<keyword evidence="9" id="KW-0406">Ion transport</keyword>
<evidence type="ECO:0000256" key="9">
    <source>
        <dbReference type="ARBA" id="ARBA00023065"/>
    </source>
</evidence>
<dbReference type="Proteomes" id="UP000254575">
    <property type="component" value="Unassembled WGS sequence"/>
</dbReference>
<keyword evidence="6" id="KW-0533">Nickel</keyword>
<organism evidence="14 15">
    <name type="scientific">Suttonella indologenes</name>
    <dbReference type="NCBI Taxonomy" id="13276"/>
    <lineage>
        <taxon>Bacteria</taxon>
        <taxon>Pseudomonadati</taxon>
        <taxon>Pseudomonadota</taxon>
        <taxon>Gammaproteobacteria</taxon>
        <taxon>Cardiobacteriales</taxon>
        <taxon>Cardiobacteriaceae</taxon>
        <taxon>Suttonella</taxon>
    </lineage>
</organism>
<comment type="similarity">
    <text evidence="13">Belongs to the NiCoT transporter (TC 2.A.52) family.</text>
</comment>
<dbReference type="InterPro" id="IPR011541">
    <property type="entry name" value="Ni/Co_transpt_high_affinity"/>
</dbReference>
<keyword evidence="12" id="KW-0170">Cobalt</keyword>
<evidence type="ECO:0000256" key="7">
    <source>
        <dbReference type="ARBA" id="ARBA00022692"/>
    </source>
</evidence>
<evidence type="ECO:0000313" key="15">
    <source>
        <dbReference type="Proteomes" id="UP000254575"/>
    </source>
</evidence>
<dbReference type="OrthoDB" id="9812956at2"/>